<dbReference type="AlphaFoldDB" id="A0A9P0A191"/>
<gene>
    <name evidence="2" type="ORF">BEMITA_LOCUS1527</name>
</gene>
<feature type="region of interest" description="Disordered" evidence="1">
    <location>
        <begin position="1"/>
        <end position="66"/>
    </location>
</feature>
<feature type="compositionally biased region" description="Acidic residues" evidence="1">
    <location>
        <begin position="43"/>
        <end position="61"/>
    </location>
</feature>
<feature type="compositionally biased region" description="Basic residues" evidence="1">
    <location>
        <begin position="21"/>
        <end position="32"/>
    </location>
</feature>
<organism evidence="2 3">
    <name type="scientific">Bemisia tabaci</name>
    <name type="common">Sweetpotato whitefly</name>
    <name type="synonym">Aleurodes tabaci</name>
    <dbReference type="NCBI Taxonomy" id="7038"/>
    <lineage>
        <taxon>Eukaryota</taxon>
        <taxon>Metazoa</taxon>
        <taxon>Ecdysozoa</taxon>
        <taxon>Arthropoda</taxon>
        <taxon>Hexapoda</taxon>
        <taxon>Insecta</taxon>
        <taxon>Pterygota</taxon>
        <taxon>Neoptera</taxon>
        <taxon>Paraneoptera</taxon>
        <taxon>Hemiptera</taxon>
        <taxon>Sternorrhyncha</taxon>
        <taxon>Aleyrodoidea</taxon>
        <taxon>Aleyrodidae</taxon>
        <taxon>Aleyrodinae</taxon>
        <taxon>Bemisia</taxon>
    </lineage>
</organism>
<feature type="compositionally biased region" description="Basic and acidic residues" evidence="1">
    <location>
        <begin position="1"/>
        <end position="20"/>
    </location>
</feature>
<evidence type="ECO:0000256" key="1">
    <source>
        <dbReference type="SAM" id="MobiDB-lite"/>
    </source>
</evidence>
<name>A0A9P0A191_BEMTA</name>
<accession>A0A9P0A191</accession>
<evidence type="ECO:0000313" key="3">
    <source>
        <dbReference type="Proteomes" id="UP001152759"/>
    </source>
</evidence>
<proteinExistence type="predicted"/>
<protein>
    <submittedName>
        <fullName evidence="2">Uncharacterized protein</fullName>
    </submittedName>
</protein>
<evidence type="ECO:0000313" key="2">
    <source>
        <dbReference type="EMBL" id="CAH0381926.1"/>
    </source>
</evidence>
<dbReference type="EMBL" id="OU963862">
    <property type="protein sequence ID" value="CAH0381926.1"/>
    <property type="molecule type" value="Genomic_DNA"/>
</dbReference>
<dbReference type="Proteomes" id="UP001152759">
    <property type="component" value="Chromosome 1"/>
</dbReference>
<reference evidence="2" key="1">
    <citation type="submission" date="2021-12" db="EMBL/GenBank/DDBJ databases">
        <authorList>
            <person name="King R."/>
        </authorList>
    </citation>
    <scope>NUCLEOTIDE SEQUENCE</scope>
</reference>
<keyword evidence="3" id="KW-1185">Reference proteome</keyword>
<sequence length="154" mass="17746">MRIRKEKKEAKMQEQEENKLKMGKRKRQPSKKKITEILAAETSSEESDVDAPASEEEENSSDEMALGNFSENSYVIVCYEGEYFPGLVISKKDNGADVKVMTMSGSDWKWPAKEDKLFYENEDIVRNMEPPVLKNARGLYSVPEIKFYRKHLAV</sequence>